<evidence type="ECO:0000313" key="3">
    <source>
        <dbReference type="Proteomes" id="UP000182661"/>
    </source>
</evidence>
<accession>A0A657LQN3</accession>
<dbReference type="RefSeq" id="WP_071834020.1">
    <property type="nucleotide sequence ID" value="NZ_LSRP01000096.1"/>
</dbReference>
<dbReference type="OrthoDB" id="1495896at2"/>
<dbReference type="InterPro" id="IPR008620">
    <property type="entry name" value="FixH"/>
</dbReference>
<feature type="transmembrane region" description="Helical" evidence="1">
    <location>
        <begin position="12"/>
        <end position="31"/>
    </location>
</feature>
<dbReference type="Proteomes" id="UP000182661">
    <property type="component" value="Unassembled WGS sequence"/>
</dbReference>
<dbReference type="EMBL" id="LSRP01000096">
    <property type="protein sequence ID" value="OJF95117.1"/>
    <property type="molecule type" value="Genomic_DNA"/>
</dbReference>
<keyword evidence="1" id="KW-1133">Transmembrane helix</keyword>
<comment type="caution">
    <text evidence="2">The sequence shown here is derived from an EMBL/GenBank/DDBJ whole genome shotgun (WGS) entry which is preliminary data.</text>
</comment>
<dbReference type="AlphaFoldDB" id="A0A657LQN3"/>
<dbReference type="Pfam" id="PF05751">
    <property type="entry name" value="FixH"/>
    <property type="match status" value="1"/>
</dbReference>
<protein>
    <submittedName>
        <fullName evidence="2">Cytochrome oxidase</fullName>
    </submittedName>
</protein>
<sequence length="164" mass="17834">MSTNPQGAEFTGRHMLLIMLAFFGVIIAVNLGMARLAGSSFGGLVVKNSYVASQEFNGKLEQSRQQLALGWTTAFSVADGTITYRLTDRDGRAVQATAVSVQFRHPSYEAADWSVALKPAGDGRFEAAHTAPNGIWIVQIDSEVGRVAPYRDVRRITIRNGAFQ</sequence>
<keyword evidence="1" id="KW-0812">Transmembrane</keyword>
<evidence type="ECO:0000256" key="1">
    <source>
        <dbReference type="SAM" id="Phobius"/>
    </source>
</evidence>
<dbReference type="InterPro" id="IPR018037">
    <property type="entry name" value="FixH_proteobacterial"/>
</dbReference>
<reference evidence="2 3" key="1">
    <citation type="submission" date="2016-02" db="EMBL/GenBank/DDBJ databases">
        <title>Genome sequencing of a beta-galactosidase producing bacteria Rhizobium sp. 59.</title>
        <authorList>
            <person name="Wang D."/>
            <person name="Kot W."/>
            <person name="Qin Y."/>
            <person name="Hansen L."/>
            <person name="Naqvi K."/>
            <person name="Rensing C."/>
        </authorList>
    </citation>
    <scope>NUCLEOTIDE SEQUENCE [LARGE SCALE GENOMIC DNA]</scope>
    <source>
        <strain evidence="2 3">59</strain>
    </source>
</reference>
<proteinExistence type="predicted"/>
<dbReference type="PIRSF" id="PIRSF011386">
    <property type="entry name" value="FixH"/>
    <property type="match status" value="1"/>
</dbReference>
<keyword evidence="3" id="KW-1185">Reference proteome</keyword>
<evidence type="ECO:0000313" key="2">
    <source>
        <dbReference type="EMBL" id="OJF95117.1"/>
    </source>
</evidence>
<keyword evidence="1" id="KW-0472">Membrane</keyword>
<gene>
    <name evidence="2" type="ORF">AX760_04665</name>
</gene>
<organism evidence="2 3">
    <name type="scientific">Pararhizobium antarcticum</name>
    <dbReference type="NCBI Taxonomy" id="1798805"/>
    <lineage>
        <taxon>Bacteria</taxon>
        <taxon>Pseudomonadati</taxon>
        <taxon>Pseudomonadota</taxon>
        <taxon>Alphaproteobacteria</taxon>
        <taxon>Hyphomicrobiales</taxon>
        <taxon>Rhizobiaceae</taxon>
        <taxon>Rhizobium/Agrobacterium group</taxon>
        <taxon>Pararhizobium</taxon>
    </lineage>
</organism>
<name>A0A657LQN3_9HYPH</name>